<evidence type="ECO:0000256" key="1">
    <source>
        <dbReference type="SAM" id="MobiDB-lite"/>
    </source>
</evidence>
<sequence length="95" mass="10070">MVGGRQIQAKERSMKEGLGGWRGKVALKDEFPVSQLPLSVEVGMRGLATLLGMPQLSPPSVCEVSRIEATPVSKGNSGGQVSNERLSIPELSILP</sequence>
<reference evidence="2" key="1">
    <citation type="submission" date="2023-05" db="EMBL/GenBank/DDBJ databases">
        <title>Nepenthes gracilis genome sequencing.</title>
        <authorList>
            <person name="Fukushima K."/>
        </authorList>
    </citation>
    <scope>NUCLEOTIDE SEQUENCE</scope>
    <source>
        <strain evidence="2">SING2019-196</strain>
    </source>
</reference>
<dbReference type="AlphaFoldDB" id="A0AAD3TGM5"/>
<evidence type="ECO:0000313" key="2">
    <source>
        <dbReference type="EMBL" id="GMH29062.1"/>
    </source>
</evidence>
<dbReference type="Proteomes" id="UP001279734">
    <property type="component" value="Unassembled WGS sequence"/>
</dbReference>
<proteinExistence type="predicted"/>
<evidence type="ECO:0000313" key="3">
    <source>
        <dbReference type="Proteomes" id="UP001279734"/>
    </source>
</evidence>
<protein>
    <submittedName>
        <fullName evidence="2">Uncharacterized protein</fullName>
    </submittedName>
</protein>
<gene>
    <name evidence="2" type="ORF">Nepgr_030905</name>
</gene>
<keyword evidence="3" id="KW-1185">Reference proteome</keyword>
<dbReference type="EMBL" id="BSYO01000035">
    <property type="protein sequence ID" value="GMH29062.1"/>
    <property type="molecule type" value="Genomic_DNA"/>
</dbReference>
<accession>A0AAD3TGM5</accession>
<organism evidence="2 3">
    <name type="scientific">Nepenthes gracilis</name>
    <name type="common">Slender pitcher plant</name>
    <dbReference type="NCBI Taxonomy" id="150966"/>
    <lineage>
        <taxon>Eukaryota</taxon>
        <taxon>Viridiplantae</taxon>
        <taxon>Streptophyta</taxon>
        <taxon>Embryophyta</taxon>
        <taxon>Tracheophyta</taxon>
        <taxon>Spermatophyta</taxon>
        <taxon>Magnoliopsida</taxon>
        <taxon>eudicotyledons</taxon>
        <taxon>Gunneridae</taxon>
        <taxon>Pentapetalae</taxon>
        <taxon>Caryophyllales</taxon>
        <taxon>Nepenthaceae</taxon>
        <taxon>Nepenthes</taxon>
    </lineage>
</organism>
<feature type="region of interest" description="Disordered" evidence="1">
    <location>
        <begin position="71"/>
        <end position="95"/>
    </location>
</feature>
<comment type="caution">
    <text evidence="2">The sequence shown here is derived from an EMBL/GenBank/DDBJ whole genome shotgun (WGS) entry which is preliminary data.</text>
</comment>
<feature type="compositionally biased region" description="Polar residues" evidence="1">
    <location>
        <begin position="73"/>
        <end position="85"/>
    </location>
</feature>
<name>A0AAD3TGM5_NEPGR</name>